<keyword evidence="2" id="KW-0456">Lyase</keyword>
<dbReference type="InterPro" id="IPR001753">
    <property type="entry name" value="Enoyl-CoA_hydra/iso"/>
</dbReference>
<dbReference type="Proteomes" id="UP000664914">
    <property type="component" value="Chromosome"/>
</dbReference>
<sequence length="269" mass="28758">MTTQTDLDAYTLVREGRVEIYRRDAVAIIRMNRPDKRNALDGAQITALREALEWLAKEQDVRAAVLTGAGDAFCAGGDIEMFQGINTDTAWDYTRSGYDLLRPLETGRKPIIAAVAGYCLAGGLEIALACDFIIADETGKFGLAEVNLGLIPGWGGTVRIGRALPIRLARQIVMTCERLSAERARDMGLVNEVTPAGGAVARAVELATLIAGQPLLAVQGAKTVLNAAHGDTDEMLALEGSISAGLFSTSAVTSRVRAWVDSAREKARR</sequence>
<evidence type="ECO:0000313" key="4">
    <source>
        <dbReference type="EMBL" id="QTH20289.1"/>
    </source>
</evidence>
<dbReference type="InterPro" id="IPR029045">
    <property type="entry name" value="ClpP/crotonase-like_dom_sf"/>
</dbReference>
<dbReference type="SUPFAM" id="SSF52096">
    <property type="entry name" value="ClpP/crotonase"/>
    <property type="match status" value="1"/>
</dbReference>
<comment type="similarity">
    <text evidence="1 3">Belongs to the enoyl-CoA hydratase/isomerase family.</text>
</comment>
<protein>
    <submittedName>
        <fullName evidence="4">Enoyl-CoA hydratase/isomerase family protein</fullName>
    </submittedName>
</protein>
<reference evidence="4" key="2">
    <citation type="submission" date="2021-04" db="EMBL/GenBank/DDBJ databases">
        <title>Isolation and genomic analysis of the ibuprofen-degrading bacterium Sphingomonas strain MPO218.</title>
        <authorList>
            <person name="Aulestia M."/>
            <person name="Flores A."/>
            <person name="Mangas E.L."/>
            <person name="Perez-Pulido A.J."/>
            <person name="Santero E."/>
            <person name="Camacho E.M."/>
        </authorList>
    </citation>
    <scope>NUCLEOTIDE SEQUENCE</scope>
    <source>
        <strain evidence="4">MPO218</strain>
    </source>
</reference>
<dbReference type="GO" id="GO:0016829">
    <property type="term" value="F:lyase activity"/>
    <property type="evidence" value="ECO:0007669"/>
    <property type="project" value="UniProtKB-KW"/>
</dbReference>
<gene>
    <name evidence="4" type="ORF">HRJ34_18330</name>
</gene>
<dbReference type="Pfam" id="PF00378">
    <property type="entry name" value="ECH_1"/>
    <property type="match status" value="1"/>
</dbReference>
<evidence type="ECO:0000256" key="1">
    <source>
        <dbReference type="ARBA" id="ARBA00005254"/>
    </source>
</evidence>
<dbReference type="PANTHER" id="PTHR11941:SF54">
    <property type="entry name" value="ENOYL-COA HYDRATASE, MITOCHONDRIAL"/>
    <property type="match status" value="1"/>
</dbReference>
<dbReference type="PROSITE" id="PS00166">
    <property type="entry name" value="ENOYL_COA_HYDRATASE"/>
    <property type="match status" value="1"/>
</dbReference>
<dbReference type="CDD" id="cd06558">
    <property type="entry name" value="crotonase-like"/>
    <property type="match status" value="1"/>
</dbReference>
<dbReference type="GO" id="GO:0006635">
    <property type="term" value="P:fatty acid beta-oxidation"/>
    <property type="evidence" value="ECO:0007669"/>
    <property type="project" value="TreeGrafter"/>
</dbReference>
<evidence type="ECO:0000256" key="2">
    <source>
        <dbReference type="ARBA" id="ARBA00023239"/>
    </source>
</evidence>
<evidence type="ECO:0000256" key="3">
    <source>
        <dbReference type="RuleBase" id="RU003707"/>
    </source>
</evidence>
<reference evidence="4" key="1">
    <citation type="submission" date="2020-07" db="EMBL/GenBank/DDBJ databases">
        <authorList>
            <person name="Camacho E."/>
        </authorList>
    </citation>
    <scope>NUCLEOTIDE SEQUENCE</scope>
    <source>
        <strain evidence="4">MPO218</strain>
    </source>
</reference>
<dbReference type="Gene3D" id="3.90.226.10">
    <property type="entry name" value="2-enoyl-CoA Hydratase, Chain A, domain 1"/>
    <property type="match status" value="1"/>
</dbReference>
<name>A0A975CZV0_9SPHN</name>
<organism evidence="4 5">
    <name type="scientific">Rhizorhabdus wittichii</name>
    <dbReference type="NCBI Taxonomy" id="160791"/>
    <lineage>
        <taxon>Bacteria</taxon>
        <taxon>Pseudomonadati</taxon>
        <taxon>Pseudomonadota</taxon>
        <taxon>Alphaproteobacteria</taxon>
        <taxon>Sphingomonadales</taxon>
        <taxon>Sphingomonadaceae</taxon>
        <taxon>Rhizorhabdus</taxon>
    </lineage>
</organism>
<evidence type="ECO:0000313" key="5">
    <source>
        <dbReference type="Proteomes" id="UP000664914"/>
    </source>
</evidence>
<dbReference type="FunFam" id="3.90.226.10:FF:000009">
    <property type="entry name" value="Carnitinyl-CoA dehydratase"/>
    <property type="match status" value="1"/>
</dbReference>
<dbReference type="RefSeq" id="WP_208632079.1">
    <property type="nucleotide sequence ID" value="NZ_CP059319.1"/>
</dbReference>
<proteinExistence type="inferred from homology"/>
<dbReference type="PANTHER" id="PTHR11941">
    <property type="entry name" value="ENOYL-COA HYDRATASE-RELATED"/>
    <property type="match status" value="1"/>
</dbReference>
<accession>A0A975CZV0</accession>
<dbReference type="AlphaFoldDB" id="A0A975CZV0"/>
<dbReference type="InterPro" id="IPR018376">
    <property type="entry name" value="Enoyl-CoA_hyd/isom_CS"/>
</dbReference>
<dbReference type="EMBL" id="CP059319">
    <property type="protein sequence ID" value="QTH20289.1"/>
    <property type="molecule type" value="Genomic_DNA"/>
</dbReference>